<proteinExistence type="predicted"/>
<organism evidence="1 2">
    <name type="scientific">Solanum commersonii</name>
    <name type="common">Commerson's wild potato</name>
    <name type="synonym">Commerson's nightshade</name>
    <dbReference type="NCBI Taxonomy" id="4109"/>
    <lineage>
        <taxon>Eukaryota</taxon>
        <taxon>Viridiplantae</taxon>
        <taxon>Streptophyta</taxon>
        <taxon>Embryophyta</taxon>
        <taxon>Tracheophyta</taxon>
        <taxon>Spermatophyta</taxon>
        <taxon>Magnoliopsida</taxon>
        <taxon>eudicotyledons</taxon>
        <taxon>Gunneridae</taxon>
        <taxon>Pentapetalae</taxon>
        <taxon>asterids</taxon>
        <taxon>lamiids</taxon>
        <taxon>Solanales</taxon>
        <taxon>Solanaceae</taxon>
        <taxon>Solanoideae</taxon>
        <taxon>Solaneae</taxon>
        <taxon>Solanum</taxon>
    </lineage>
</organism>
<dbReference type="Proteomes" id="UP000824120">
    <property type="component" value="Chromosome 1"/>
</dbReference>
<accession>A0A9J6B5A1</accession>
<evidence type="ECO:0000313" key="2">
    <source>
        <dbReference type="Proteomes" id="UP000824120"/>
    </source>
</evidence>
<name>A0A9J6B5A1_SOLCO</name>
<comment type="caution">
    <text evidence="1">The sequence shown here is derived from an EMBL/GenBank/DDBJ whole genome shotgun (WGS) entry which is preliminary data.</text>
</comment>
<dbReference type="EMBL" id="JACXVP010000001">
    <property type="protein sequence ID" value="KAG5631808.1"/>
    <property type="molecule type" value="Genomic_DNA"/>
</dbReference>
<evidence type="ECO:0000313" key="1">
    <source>
        <dbReference type="EMBL" id="KAG5631808.1"/>
    </source>
</evidence>
<keyword evidence="2" id="KW-1185">Reference proteome</keyword>
<sequence length="61" mass="7430">MRELNFSTNFMITRSFLLGELGNHHRMRLYLWLTSRHNLRDKYLMLRLNCPLHVRINALVC</sequence>
<gene>
    <name evidence="1" type="ORF">H5410_003525</name>
</gene>
<dbReference type="AlphaFoldDB" id="A0A9J6B5A1"/>
<reference evidence="1 2" key="1">
    <citation type="submission" date="2020-09" db="EMBL/GenBank/DDBJ databases">
        <title>De no assembly of potato wild relative species, Solanum commersonii.</title>
        <authorList>
            <person name="Cho K."/>
        </authorList>
    </citation>
    <scope>NUCLEOTIDE SEQUENCE [LARGE SCALE GENOMIC DNA]</scope>
    <source>
        <strain evidence="1">LZ3.2</strain>
        <tissue evidence="1">Leaf</tissue>
    </source>
</reference>
<protein>
    <submittedName>
        <fullName evidence="1">Uncharacterized protein</fullName>
    </submittedName>
</protein>